<dbReference type="AlphaFoldDB" id="A0A4R3RBQ0"/>
<dbReference type="Proteomes" id="UP000295507">
    <property type="component" value="Unassembled WGS sequence"/>
</dbReference>
<proteinExistence type="inferred from homology"/>
<evidence type="ECO:0000256" key="1">
    <source>
        <dbReference type="ARBA" id="ARBA00004651"/>
    </source>
</evidence>
<reference evidence="10 11" key="1">
    <citation type="submission" date="2019-03" db="EMBL/GenBank/DDBJ databases">
        <title>Genomic Encyclopedia of Type Strains, Phase IV (KMG-V): Genome sequencing to study the core and pangenomes of soil and plant-associated prokaryotes.</title>
        <authorList>
            <person name="Whitman W."/>
        </authorList>
    </citation>
    <scope>NUCLEOTIDE SEQUENCE [LARGE SCALE GENOMIC DNA]</scope>
    <source>
        <strain evidence="10 11">IE4868</strain>
    </source>
</reference>
<keyword evidence="3 8" id="KW-0813">Transport</keyword>
<feature type="domain" description="ABC transmembrane type-1" evidence="9">
    <location>
        <begin position="198"/>
        <end position="404"/>
    </location>
</feature>
<evidence type="ECO:0000256" key="7">
    <source>
        <dbReference type="ARBA" id="ARBA00023136"/>
    </source>
</evidence>
<name>A0A4R3RBQ0_9HYPH</name>
<evidence type="ECO:0000256" key="8">
    <source>
        <dbReference type="RuleBase" id="RU363032"/>
    </source>
</evidence>
<keyword evidence="7 8" id="KW-0472">Membrane</keyword>
<dbReference type="GO" id="GO:0005886">
    <property type="term" value="C:plasma membrane"/>
    <property type="evidence" value="ECO:0007669"/>
    <property type="project" value="UniProtKB-SubCell"/>
</dbReference>
<evidence type="ECO:0000256" key="4">
    <source>
        <dbReference type="ARBA" id="ARBA00022475"/>
    </source>
</evidence>
<evidence type="ECO:0000256" key="6">
    <source>
        <dbReference type="ARBA" id="ARBA00022989"/>
    </source>
</evidence>
<dbReference type="GO" id="GO:0055085">
    <property type="term" value="P:transmembrane transport"/>
    <property type="evidence" value="ECO:0007669"/>
    <property type="project" value="InterPro"/>
</dbReference>
<dbReference type="CDD" id="cd06261">
    <property type="entry name" value="TM_PBP2"/>
    <property type="match status" value="1"/>
</dbReference>
<feature type="transmembrane region" description="Helical" evidence="8">
    <location>
        <begin position="340"/>
        <end position="361"/>
    </location>
</feature>
<feature type="transmembrane region" description="Helical" evidence="8">
    <location>
        <begin position="381"/>
        <end position="404"/>
    </location>
</feature>
<evidence type="ECO:0000259" key="9">
    <source>
        <dbReference type="PROSITE" id="PS50928"/>
    </source>
</evidence>
<comment type="similarity">
    <text evidence="2">Belongs to the binding-protein-dependent transport system permease family. CysTW subfamily.</text>
</comment>
<evidence type="ECO:0000256" key="2">
    <source>
        <dbReference type="ARBA" id="ARBA00007069"/>
    </source>
</evidence>
<feature type="transmembrane region" description="Helical" evidence="8">
    <location>
        <begin position="233"/>
        <end position="256"/>
    </location>
</feature>
<accession>A0A4R3RBQ0</accession>
<dbReference type="InterPro" id="IPR035906">
    <property type="entry name" value="MetI-like_sf"/>
</dbReference>
<feature type="transmembrane region" description="Helical" evidence="8">
    <location>
        <begin position="284"/>
        <end position="305"/>
    </location>
</feature>
<keyword evidence="4" id="KW-1003">Cell membrane</keyword>
<dbReference type="PANTHER" id="PTHR42929">
    <property type="entry name" value="INNER MEMBRANE ABC TRANSPORTER PERMEASE PROTEIN YDCU-RELATED-RELATED"/>
    <property type="match status" value="1"/>
</dbReference>
<feature type="transmembrane region" description="Helical" evidence="8">
    <location>
        <begin position="197"/>
        <end position="221"/>
    </location>
</feature>
<comment type="caution">
    <text evidence="10">The sequence shown here is derived from an EMBL/GenBank/DDBJ whole genome shotgun (WGS) entry which is preliminary data.</text>
</comment>
<dbReference type="PROSITE" id="PS50928">
    <property type="entry name" value="ABC_TM1"/>
    <property type="match status" value="1"/>
</dbReference>
<gene>
    <name evidence="10" type="ORF">EV129_12714</name>
</gene>
<evidence type="ECO:0000256" key="5">
    <source>
        <dbReference type="ARBA" id="ARBA00022692"/>
    </source>
</evidence>
<dbReference type="RefSeq" id="WP_132554188.1">
    <property type="nucleotide sequence ID" value="NZ_SMBK01000027.1"/>
</dbReference>
<dbReference type="InterPro" id="IPR000515">
    <property type="entry name" value="MetI-like"/>
</dbReference>
<sequence>MATIATQFTSTSGSGLLRLRLKRVERRRKVSAFALILPLLLFNLIGFVFPIGRMMFNSVHDDTLLNLMPKTMAALSRWDGKELPDEATYAALAADLKHSWSRRTAAEIGKRINYQLPGARSQVMSSARQAHLLSTGPYKAAMIKINPLWEQKSIWHTLKRGTSQYISEYLLRSVDFQYTGEGKIVASPPETAIYRNILLRTLGISVAVTAATLVLGFPVANLLATLPLKMSNLLMFMVLLPFWTSVLVRTTAWAVLLQQHGVINDTLMALHVISQPAELIYNRIGTLVAMIHIQLPFTLLPIYSVMKNISPSYVRAARSLGAGPFYAFWKVYLPQTLPGISAGCLLTFILCLGYYITPALVGGPTDQMISYFVARYTNQELNWGMASALGVILLSATLLLYYVFNKVTGVDRIKLG</sequence>
<keyword evidence="5 8" id="KW-0812">Transmembrane</keyword>
<dbReference type="PANTHER" id="PTHR42929:SF5">
    <property type="entry name" value="ABC TRANSPORTER PERMEASE PROTEIN"/>
    <property type="match status" value="1"/>
</dbReference>
<evidence type="ECO:0000256" key="3">
    <source>
        <dbReference type="ARBA" id="ARBA00022448"/>
    </source>
</evidence>
<dbReference type="Pfam" id="PF00528">
    <property type="entry name" value="BPD_transp_1"/>
    <property type="match status" value="1"/>
</dbReference>
<feature type="transmembrane region" description="Helical" evidence="8">
    <location>
        <begin position="30"/>
        <end position="51"/>
    </location>
</feature>
<dbReference type="SUPFAM" id="SSF161098">
    <property type="entry name" value="MetI-like"/>
    <property type="match status" value="1"/>
</dbReference>
<evidence type="ECO:0000313" key="11">
    <source>
        <dbReference type="Proteomes" id="UP000295507"/>
    </source>
</evidence>
<dbReference type="EMBL" id="SMBK01000027">
    <property type="protein sequence ID" value="TCU31459.1"/>
    <property type="molecule type" value="Genomic_DNA"/>
</dbReference>
<protein>
    <submittedName>
        <fullName evidence="10">Putative spermidine/putrescine transport system permease protein</fullName>
    </submittedName>
</protein>
<comment type="subcellular location">
    <subcellularLocation>
        <location evidence="1 8">Cell membrane</location>
        <topology evidence="1 8">Multi-pass membrane protein</topology>
    </subcellularLocation>
</comment>
<organism evidence="10 11">
    <name type="scientific">Rhizobium azibense</name>
    <dbReference type="NCBI Taxonomy" id="1136135"/>
    <lineage>
        <taxon>Bacteria</taxon>
        <taxon>Pseudomonadati</taxon>
        <taxon>Pseudomonadota</taxon>
        <taxon>Alphaproteobacteria</taxon>
        <taxon>Hyphomicrobiales</taxon>
        <taxon>Rhizobiaceae</taxon>
        <taxon>Rhizobium/Agrobacterium group</taxon>
        <taxon>Rhizobium</taxon>
    </lineage>
</organism>
<keyword evidence="6 8" id="KW-1133">Transmembrane helix</keyword>
<evidence type="ECO:0000313" key="10">
    <source>
        <dbReference type="EMBL" id="TCU31459.1"/>
    </source>
</evidence>
<dbReference type="Gene3D" id="1.10.3720.10">
    <property type="entry name" value="MetI-like"/>
    <property type="match status" value="1"/>
</dbReference>